<dbReference type="PANTHER" id="PTHR47762">
    <property type="entry name" value="OSJNBB0079B02.4 PROTEIN"/>
    <property type="match status" value="1"/>
</dbReference>
<sequence length="264" mass="27467">MDLVVQSGQEGPLSPPPSPKKAASVFADALAGGTEALDDPFDFDELTAELEALPGGEPARPAGSGAPPPATKQREREEARAESSSTAGPVCLPCFFLYGEEERAGTGRSGAATTNTGEGPCAGGAESEEEGGGLTWAGEAWEEDKVLRPGGPDAPFLKFAKALARCPDQCLRLGFKAQLEWPGNTPPVPPPCEACGAVRVYEMQLMSPVLAALDEMQEWGLGRGRAPPASWAWLTVAVFTCGAGCSLEKAPGRATKEWLAVALE</sequence>
<feature type="compositionally biased region" description="Basic and acidic residues" evidence="1">
    <location>
        <begin position="72"/>
        <end position="81"/>
    </location>
</feature>
<feature type="compositionally biased region" description="Low complexity" evidence="1">
    <location>
        <begin position="54"/>
        <end position="65"/>
    </location>
</feature>
<evidence type="ECO:0000259" key="2">
    <source>
        <dbReference type="Pfam" id="PF04194"/>
    </source>
</evidence>
<feature type="compositionally biased region" description="Acidic residues" evidence="1">
    <location>
        <begin position="36"/>
        <end position="48"/>
    </location>
</feature>
<feature type="domain" description="Programmed cell death protein 2 C-terminal" evidence="2">
    <location>
        <begin position="153"/>
        <end position="260"/>
    </location>
</feature>
<dbReference type="Pfam" id="PF04194">
    <property type="entry name" value="PDCD2_C"/>
    <property type="match status" value="1"/>
</dbReference>
<feature type="region of interest" description="Disordered" evidence="1">
    <location>
        <begin position="105"/>
        <end position="132"/>
    </location>
</feature>
<dbReference type="InterPro" id="IPR007320">
    <property type="entry name" value="PDCD2_C"/>
</dbReference>
<dbReference type="Proteomes" id="UP001255856">
    <property type="component" value="Unassembled WGS sequence"/>
</dbReference>
<dbReference type="AlphaFoldDB" id="A0AAD9MH35"/>
<organism evidence="3 4">
    <name type="scientific">Prototheca wickerhamii</name>
    <dbReference type="NCBI Taxonomy" id="3111"/>
    <lineage>
        <taxon>Eukaryota</taxon>
        <taxon>Viridiplantae</taxon>
        <taxon>Chlorophyta</taxon>
        <taxon>core chlorophytes</taxon>
        <taxon>Trebouxiophyceae</taxon>
        <taxon>Chlorellales</taxon>
        <taxon>Chlorellaceae</taxon>
        <taxon>Prototheca</taxon>
    </lineage>
</organism>
<gene>
    <name evidence="3" type="ORF">QBZ16_001134</name>
</gene>
<keyword evidence="4" id="KW-1185">Reference proteome</keyword>
<proteinExistence type="predicted"/>
<reference evidence="3" key="1">
    <citation type="submission" date="2021-01" db="EMBL/GenBank/DDBJ databases">
        <authorList>
            <person name="Eckstrom K.M.E."/>
        </authorList>
    </citation>
    <scope>NUCLEOTIDE SEQUENCE</scope>
    <source>
        <strain evidence="3">UVCC 0001</strain>
    </source>
</reference>
<evidence type="ECO:0000313" key="3">
    <source>
        <dbReference type="EMBL" id="KAK2076202.1"/>
    </source>
</evidence>
<protein>
    <recommendedName>
        <fullName evidence="2">Programmed cell death protein 2 C-terminal domain-containing protein</fullName>
    </recommendedName>
</protein>
<dbReference type="EMBL" id="JASFZW010000011">
    <property type="protein sequence ID" value="KAK2076202.1"/>
    <property type="molecule type" value="Genomic_DNA"/>
</dbReference>
<name>A0AAD9MH35_PROWI</name>
<evidence type="ECO:0000313" key="4">
    <source>
        <dbReference type="Proteomes" id="UP001255856"/>
    </source>
</evidence>
<accession>A0AAD9MH35</accession>
<dbReference type="GO" id="GO:0005737">
    <property type="term" value="C:cytoplasm"/>
    <property type="evidence" value="ECO:0007669"/>
    <property type="project" value="InterPro"/>
</dbReference>
<evidence type="ECO:0000256" key="1">
    <source>
        <dbReference type="SAM" id="MobiDB-lite"/>
    </source>
</evidence>
<dbReference type="PANTHER" id="PTHR47762:SF2">
    <property type="entry name" value="OS04G0640800 PROTEIN"/>
    <property type="match status" value="1"/>
</dbReference>
<comment type="caution">
    <text evidence="3">The sequence shown here is derived from an EMBL/GenBank/DDBJ whole genome shotgun (WGS) entry which is preliminary data.</text>
</comment>
<feature type="region of interest" description="Disordered" evidence="1">
    <location>
        <begin position="1"/>
        <end position="22"/>
    </location>
</feature>
<feature type="region of interest" description="Disordered" evidence="1">
    <location>
        <begin position="35"/>
        <end position="86"/>
    </location>
</feature>